<dbReference type="Gene3D" id="3.90.1590.10">
    <property type="entry name" value="glutathione-dependent formaldehyde- activating enzyme (gfa)"/>
    <property type="match status" value="1"/>
</dbReference>
<dbReference type="Pfam" id="PF04828">
    <property type="entry name" value="GFA"/>
    <property type="match status" value="1"/>
</dbReference>
<comment type="similarity">
    <text evidence="1">Belongs to the Gfa family.</text>
</comment>
<dbReference type="AlphaFoldDB" id="A0A508SSD2"/>
<keyword evidence="3" id="KW-0862">Zinc</keyword>
<evidence type="ECO:0000256" key="2">
    <source>
        <dbReference type="ARBA" id="ARBA00022723"/>
    </source>
</evidence>
<dbReference type="GO" id="GO:0046872">
    <property type="term" value="F:metal ion binding"/>
    <property type="evidence" value="ECO:0007669"/>
    <property type="project" value="UniProtKB-KW"/>
</dbReference>
<dbReference type="InterPro" id="IPR011057">
    <property type="entry name" value="Mss4-like_sf"/>
</dbReference>
<comment type="caution">
    <text evidence="6">The sequence shown here is derived from an EMBL/GenBank/DDBJ whole genome shotgun (WGS) entry which is preliminary data.</text>
</comment>
<dbReference type="GO" id="GO:0016846">
    <property type="term" value="F:carbon-sulfur lyase activity"/>
    <property type="evidence" value="ECO:0007669"/>
    <property type="project" value="InterPro"/>
</dbReference>
<evidence type="ECO:0000256" key="4">
    <source>
        <dbReference type="ARBA" id="ARBA00023239"/>
    </source>
</evidence>
<protein>
    <recommendedName>
        <fullName evidence="5">CENP-V/GFA domain-containing protein</fullName>
    </recommendedName>
</protein>
<dbReference type="OrthoDB" id="9807246at2"/>
<dbReference type="InterPro" id="IPR006913">
    <property type="entry name" value="CENP-V/GFA"/>
</dbReference>
<keyword evidence="7" id="KW-1185">Reference proteome</keyword>
<evidence type="ECO:0000313" key="6">
    <source>
        <dbReference type="EMBL" id="VIO65705.1"/>
    </source>
</evidence>
<sequence>MAQAYKAQCFCGVVEIEVTGTPAVMGYCHCDDCQAWSAAPINAFSLWSPDSVRVTRGSEDIKTFNKTEGSYRKFCSRCGGHIMTEHPGMKLVDVYAPLLQAFKHQPTLHVHYANKSVSVKDGLPKFKDLPSQFGGSGETLVE</sequence>
<feature type="domain" description="CENP-V/GFA" evidence="5">
    <location>
        <begin position="5"/>
        <end position="121"/>
    </location>
</feature>
<dbReference type="PANTHER" id="PTHR33337">
    <property type="entry name" value="GFA DOMAIN-CONTAINING PROTEIN"/>
    <property type="match status" value="1"/>
</dbReference>
<dbReference type="PANTHER" id="PTHR33337:SF40">
    <property type="entry name" value="CENP-V_GFA DOMAIN-CONTAINING PROTEIN-RELATED"/>
    <property type="match status" value="1"/>
</dbReference>
<accession>A0A508SSD2</accession>
<reference evidence="6" key="1">
    <citation type="submission" date="2019-02" db="EMBL/GenBank/DDBJ databases">
        <authorList>
            <person name="Pothier F.J."/>
        </authorList>
    </citation>
    <scope>NUCLEOTIDE SEQUENCE</scope>
    <source>
        <strain evidence="6">CI-1B</strain>
    </source>
</reference>
<dbReference type="Proteomes" id="UP000328092">
    <property type="component" value="Unassembled WGS sequence"/>
</dbReference>
<dbReference type="EMBL" id="CAADFC020000004">
    <property type="protein sequence ID" value="VIO65705.1"/>
    <property type="molecule type" value="Genomic_DNA"/>
</dbReference>
<name>A0A508SSD2_9BRAD</name>
<proteinExistence type="inferred from homology"/>
<organism evidence="6 7">
    <name type="scientific">Bradyrhizobium ivorense</name>
    <dbReference type="NCBI Taxonomy" id="2511166"/>
    <lineage>
        <taxon>Bacteria</taxon>
        <taxon>Pseudomonadati</taxon>
        <taxon>Pseudomonadota</taxon>
        <taxon>Alphaproteobacteria</taxon>
        <taxon>Hyphomicrobiales</taxon>
        <taxon>Nitrobacteraceae</taxon>
        <taxon>Bradyrhizobium</taxon>
    </lineage>
</organism>
<dbReference type="SUPFAM" id="SSF51316">
    <property type="entry name" value="Mss4-like"/>
    <property type="match status" value="1"/>
</dbReference>
<evidence type="ECO:0000313" key="7">
    <source>
        <dbReference type="Proteomes" id="UP000328092"/>
    </source>
</evidence>
<keyword evidence="2" id="KW-0479">Metal-binding</keyword>
<gene>
    <name evidence="6" type="ORF">CI1B_08120</name>
</gene>
<keyword evidence="4" id="KW-0456">Lyase</keyword>
<dbReference type="RefSeq" id="WP_139857534.1">
    <property type="nucleotide sequence ID" value="NZ_CAADFC020000004.1"/>
</dbReference>
<dbReference type="PROSITE" id="PS51891">
    <property type="entry name" value="CENP_V_GFA"/>
    <property type="match status" value="1"/>
</dbReference>
<evidence type="ECO:0000259" key="5">
    <source>
        <dbReference type="PROSITE" id="PS51891"/>
    </source>
</evidence>
<evidence type="ECO:0000256" key="3">
    <source>
        <dbReference type="ARBA" id="ARBA00022833"/>
    </source>
</evidence>
<evidence type="ECO:0000256" key="1">
    <source>
        <dbReference type="ARBA" id="ARBA00005495"/>
    </source>
</evidence>